<evidence type="ECO:0000313" key="3">
    <source>
        <dbReference type="Proteomes" id="UP000192257"/>
    </source>
</evidence>
<feature type="compositionally biased region" description="Basic residues" evidence="1">
    <location>
        <begin position="106"/>
        <end position="122"/>
    </location>
</feature>
<comment type="caution">
    <text evidence="2">The sequence shown here is derived from an EMBL/GenBank/DDBJ whole genome shotgun (WGS) entry which is preliminary data.</text>
</comment>
<keyword evidence="3" id="KW-1185">Reference proteome</keyword>
<feature type="region of interest" description="Disordered" evidence="1">
    <location>
        <begin position="93"/>
        <end position="122"/>
    </location>
</feature>
<dbReference type="VEuPathDB" id="TriTrypDB:TM35_000053720"/>
<dbReference type="EMBL" id="NBCO01000005">
    <property type="protein sequence ID" value="ORC91776.1"/>
    <property type="molecule type" value="Genomic_DNA"/>
</dbReference>
<dbReference type="RefSeq" id="XP_028885842.1">
    <property type="nucleotide sequence ID" value="XM_029023027.1"/>
</dbReference>
<dbReference type="GeneID" id="39982807"/>
<protein>
    <submittedName>
        <fullName evidence="2">Uncharacterized protein</fullName>
    </submittedName>
</protein>
<evidence type="ECO:0000313" key="2">
    <source>
        <dbReference type="EMBL" id="ORC91776.1"/>
    </source>
</evidence>
<reference evidence="2 3" key="1">
    <citation type="submission" date="2017-03" db="EMBL/GenBank/DDBJ databases">
        <title>An alternative strategy for trypanosome survival in the mammalian bloodstream revealed through genome and transcriptome analysis of the ubiquitous bovine parasite Trypanosoma (Megatrypanum) theileri.</title>
        <authorList>
            <person name="Kelly S."/>
            <person name="Ivens A."/>
            <person name="Mott A."/>
            <person name="O'Neill E."/>
            <person name="Emms D."/>
            <person name="Macleod O."/>
            <person name="Voorheis P."/>
            <person name="Matthews J."/>
            <person name="Matthews K."/>
            <person name="Carrington M."/>
        </authorList>
    </citation>
    <scope>NUCLEOTIDE SEQUENCE [LARGE SCALE GENOMIC DNA]</scope>
    <source>
        <strain evidence="2">Edinburgh</strain>
    </source>
</reference>
<sequence length="122" mass="13823">MIKANSAMVMLRRSATAMRGVKRKCRKGKISTKRTLSPIRTSCPIGILVCWHPTARPTTTMCEVRLASLKRWKCVSCAPRQGGPHCQRRAAVGIRGPRRLPQDVGKKKKLRRARHPGFQYHH</sequence>
<dbReference type="AlphaFoldDB" id="A0A1X0P4B8"/>
<proteinExistence type="predicted"/>
<name>A0A1X0P4B8_9TRYP</name>
<gene>
    <name evidence="2" type="ORF">TM35_000053720</name>
</gene>
<organism evidence="2 3">
    <name type="scientific">Trypanosoma theileri</name>
    <dbReference type="NCBI Taxonomy" id="67003"/>
    <lineage>
        <taxon>Eukaryota</taxon>
        <taxon>Discoba</taxon>
        <taxon>Euglenozoa</taxon>
        <taxon>Kinetoplastea</taxon>
        <taxon>Metakinetoplastina</taxon>
        <taxon>Trypanosomatida</taxon>
        <taxon>Trypanosomatidae</taxon>
        <taxon>Trypanosoma</taxon>
    </lineage>
</organism>
<evidence type="ECO:0000256" key="1">
    <source>
        <dbReference type="SAM" id="MobiDB-lite"/>
    </source>
</evidence>
<dbReference type="Proteomes" id="UP000192257">
    <property type="component" value="Unassembled WGS sequence"/>
</dbReference>
<accession>A0A1X0P4B8</accession>